<dbReference type="Pfam" id="PF01292">
    <property type="entry name" value="Ni_hydr_CYTB"/>
    <property type="match status" value="1"/>
</dbReference>
<proteinExistence type="predicted"/>
<keyword evidence="2" id="KW-1003">Cell membrane</keyword>
<evidence type="ECO:0000256" key="5">
    <source>
        <dbReference type="ARBA" id="ARBA00023136"/>
    </source>
</evidence>
<evidence type="ECO:0000256" key="2">
    <source>
        <dbReference type="ARBA" id="ARBA00022475"/>
    </source>
</evidence>
<sequence>MQEHHPSETSVIRFSVLHRFLHLVVMVGFTGLAATGLSLAFSASWPARAFMWLMGGSAGAAWVHRACAVITYATVVIHGLWFLYYKWVLRGRLTGPHSILPSLKDLKDLRHNVGYFLGTRPQAPQFDKFSYMEKIDYWAVFIGMNTMGITGLLLWFPEFFTLWLPGFFINLAQVLHFYEALLAIVIKFFIHIGMAHLRPAVYPADMSIFTGRATAAHSGSNPSMKPEQ</sequence>
<evidence type="ECO:0000259" key="7">
    <source>
        <dbReference type="Pfam" id="PF01292"/>
    </source>
</evidence>
<dbReference type="GO" id="GO:0009055">
    <property type="term" value="F:electron transfer activity"/>
    <property type="evidence" value="ECO:0007669"/>
    <property type="project" value="InterPro"/>
</dbReference>
<gene>
    <name evidence="8" type="ORF">MRX98_03345</name>
</gene>
<keyword evidence="4 6" id="KW-1133">Transmembrane helix</keyword>
<dbReference type="InterPro" id="IPR016174">
    <property type="entry name" value="Di-haem_cyt_TM"/>
</dbReference>
<reference evidence="8" key="1">
    <citation type="submission" date="2022-04" db="EMBL/GenBank/DDBJ databases">
        <title>Desulfatitalea alkaliphila sp. nov., a novel anaerobic sulfate-reducing bacterium isolated from terrestrial mud volcano, Taman Peninsula, Russia.</title>
        <authorList>
            <person name="Khomyakova M.A."/>
            <person name="Merkel A.Y."/>
            <person name="Slobodkin A.I."/>
        </authorList>
    </citation>
    <scope>NUCLEOTIDE SEQUENCE</scope>
    <source>
        <strain evidence="8">M08but</strain>
    </source>
</reference>
<name>A0AA41R112_9BACT</name>
<organism evidence="8 9">
    <name type="scientific">Desulfatitalea alkaliphila</name>
    <dbReference type="NCBI Taxonomy" id="2929485"/>
    <lineage>
        <taxon>Bacteria</taxon>
        <taxon>Pseudomonadati</taxon>
        <taxon>Thermodesulfobacteriota</taxon>
        <taxon>Desulfobacteria</taxon>
        <taxon>Desulfobacterales</taxon>
        <taxon>Desulfosarcinaceae</taxon>
        <taxon>Desulfatitalea</taxon>
    </lineage>
</organism>
<evidence type="ECO:0000256" key="6">
    <source>
        <dbReference type="SAM" id="Phobius"/>
    </source>
</evidence>
<feature type="transmembrane region" description="Helical" evidence="6">
    <location>
        <begin position="20"/>
        <end position="42"/>
    </location>
</feature>
<feature type="domain" description="Cytochrome b561 bacterial/Ni-hydrogenase" evidence="7">
    <location>
        <begin position="13"/>
        <end position="197"/>
    </location>
</feature>
<keyword evidence="5 6" id="KW-0472">Membrane</keyword>
<feature type="transmembrane region" description="Helical" evidence="6">
    <location>
        <begin position="62"/>
        <end position="84"/>
    </location>
</feature>
<dbReference type="SUPFAM" id="SSF81342">
    <property type="entry name" value="Transmembrane di-heme cytochromes"/>
    <property type="match status" value="1"/>
</dbReference>
<evidence type="ECO:0000256" key="1">
    <source>
        <dbReference type="ARBA" id="ARBA00004651"/>
    </source>
</evidence>
<comment type="subcellular location">
    <subcellularLocation>
        <location evidence="1">Cell membrane</location>
        <topology evidence="1">Multi-pass membrane protein</topology>
    </subcellularLocation>
</comment>
<keyword evidence="3 6" id="KW-0812">Transmembrane</keyword>
<evidence type="ECO:0000313" key="8">
    <source>
        <dbReference type="EMBL" id="MCJ8499596.1"/>
    </source>
</evidence>
<dbReference type="AlphaFoldDB" id="A0AA41R112"/>
<dbReference type="EMBL" id="JALJRB010000002">
    <property type="protein sequence ID" value="MCJ8499596.1"/>
    <property type="molecule type" value="Genomic_DNA"/>
</dbReference>
<feature type="transmembrane region" description="Helical" evidence="6">
    <location>
        <begin position="162"/>
        <end position="190"/>
    </location>
</feature>
<evidence type="ECO:0000256" key="3">
    <source>
        <dbReference type="ARBA" id="ARBA00022692"/>
    </source>
</evidence>
<evidence type="ECO:0000256" key="4">
    <source>
        <dbReference type="ARBA" id="ARBA00022989"/>
    </source>
</evidence>
<keyword evidence="9" id="KW-1185">Reference proteome</keyword>
<dbReference type="Proteomes" id="UP001165427">
    <property type="component" value="Unassembled WGS sequence"/>
</dbReference>
<comment type="caution">
    <text evidence="8">The sequence shown here is derived from an EMBL/GenBank/DDBJ whole genome shotgun (WGS) entry which is preliminary data.</text>
</comment>
<feature type="transmembrane region" description="Helical" evidence="6">
    <location>
        <begin position="137"/>
        <end position="156"/>
    </location>
</feature>
<dbReference type="RefSeq" id="WP_246902982.1">
    <property type="nucleotide sequence ID" value="NZ_JALJRB010000002.1"/>
</dbReference>
<dbReference type="InterPro" id="IPR011577">
    <property type="entry name" value="Cyt_b561_bac/Ni-Hgenase"/>
</dbReference>
<accession>A0AA41R112</accession>
<protein>
    <submittedName>
        <fullName evidence="8">Cytochrome b/b6 domain-containing protein</fullName>
    </submittedName>
</protein>
<dbReference type="Gene3D" id="1.20.950.20">
    <property type="entry name" value="Transmembrane di-heme cytochromes, Chain C"/>
    <property type="match status" value="1"/>
</dbReference>
<evidence type="ECO:0000313" key="9">
    <source>
        <dbReference type="Proteomes" id="UP001165427"/>
    </source>
</evidence>
<dbReference type="GO" id="GO:0005886">
    <property type="term" value="C:plasma membrane"/>
    <property type="evidence" value="ECO:0007669"/>
    <property type="project" value="UniProtKB-SubCell"/>
</dbReference>
<dbReference type="GO" id="GO:0022904">
    <property type="term" value="P:respiratory electron transport chain"/>
    <property type="evidence" value="ECO:0007669"/>
    <property type="project" value="InterPro"/>
</dbReference>